<dbReference type="InterPro" id="IPR008533">
    <property type="entry name" value="DUF815"/>
</dbReference>
<evidence type="ECO:0000313" key="2">
    <source>
        <dbReference type="Proteomes" id="UP000316313"/>
    </source>
</evidence>
<organism evidence="1 2">
    <name type="scientific">Swingsia samuiensis</name>
    <dbReference type="NCBI Taxonomy" id="1293412"/>
    <lineage>
        <taxon>Bacteria</taxon>
        <taxon>Pseudomonadati</taxon>
        <taxon>Pseudomonadota</taxon>
        <taxon>Alphaproteobacteria</taxon>
        <taxon>Acetobacterales</taxon>
        <taxon>Acetobacteraceae</taxon>
        <taxon>Swingsia</taxon>
    </lineage>
</organism>
<keyword evidence="2" id="KW-1185">Reference proteome</keyword>
<name>A0A4Y6UIQ7_9PROT</name>
<evidence type="ECO:0000313" key="1">
    <source>
        <dbReference type="EMBL" id="QDH17509.1"/>
    </source>
</evidence>
<gene>
    <name evidence="1" type="ORF">E3D00_07990</name>
</gene>
<dbReference type="AlphaFoldDB" id="A0A4Y6UIQ7"/>
<keyword evidence="1" id="KW-0547">Nucleotide-binding</keyword>
<dbReference type="Proteomes" id="UP000316313">
    <property type="component" value="Chromosome"/>
</dbReference>
<dbReference type="GO" id="GO:0005524">
    <property type="term" value="F:ATP binding"/>
    <property type="evidence" value="ECO:0007669"/>
    <property type="project" value="UniProtKB-KW"/>
</dbReference>
<sequence length="289" mass="32030">MSDPALLNTLERIANSLERMSPPPLTPDILNHHDAFVWQASLGALEPIDKVSGVSLSLLKGVERQSQQLLTNTQHFANGFTANNAMLWGARGMGKSSLVKATVAYVNNEQHSKNAPLIALIEIQRDELSSLPKLLSLLRKSDRRFILFCDDLSFESQDSDYKSLKSVLDGGISGRPSNVLIYATSNRRHLMPREMIENENTNAINPSEAVEEKVSLSDRFGLWIGLYGASQTEYLAIVEAYAQDRKLPISPEDLRRKALQWSMARGSRSGRVAAQFIDDLSAELGVPHT</sequence>
<dbReference type="EMBL" id="CP038141">
    <property type="protein sequence ID" value="QDH17509.1"/>
    <property type="molecule type" value="Genomic_DNA"/>
</dbReference>
<dbReference type="KEGG" id="ssam:E3D00_07990"/>
<dbReference type="RefSeq" id="WP_141461524.1">
    <property type="nucleotide sequence ID" value="NZ_CP038141.1"/>
</dbReference>
<dbReference type="PANTHER" id="PTHR42935">
    <property type="entry name" value="SLR0930 PROTEIN"/>
    <property type="match status" value="1"/>
</dbReference>
<dbReference type="Gene3D" id="3.40.50.300">
    <property type="entry name" value="P-loop containing nucleotide triphosphate hydrolases"/>
    <property type="match status" value="1"/>
</dbReference>
<keyword evidence="1" id="KW-0067">ATP-binding</keyword>
<dbReference type="SUPFAM" id="SSF52540">
    <property type="entry name" value="P-loop containing nucleoside triphosphate hydrolases"/>
    <property type="match status" value="1"/>
</dbReference>
<accession>A0A4Y6UIQ7</accession>
<protein>
    <submittedName>
        <fullName evidence="1">ATP-binding protein</fullName>
    </submittedName>
</protein>
<dbReference type="Pfam" id="PF05673">
    <property type="entry name" value="DUF815"/>
    <property type="match status" value="1"/>
</dbReference>
<dbReference type="InterPro" id="IPR027417">
    <property type="entry name" value="P-loop_NTPase"/>
</dbReference>
<proteinExistence type="predicted"/>
<dbReference type="PANTHER" id="PTHR42935:SF1">
    <property type="entry name" value="SLR0930 PROTEIN"/>
    <property type="match status" value="1"/>
</dbReference>
<dbReference type="OrthoDB" id="9812140at2"/>
<reference evidence="1 2" key="1">
    <citation type="submission" date="2019-03" db="EMBL/GenBank/DDBJ databases">
        <title>The complete genome sequence of Swingsia samuiensis NBRC107927(T).</title>
        <authorList>
            <person name="Chua K.-O."/>
            <person name="Chan K.-G."/>
            <person name="See-Too W.-S."/>
        </authorList>
    </citation>
    <scope>NUCLEOTIDE SEQUENCE [LARGE SCALE GENOMIC DNA]</scope>
    <source>
        <strain evidence="1 2">AH83</strain>
    </source>
</reference>